<evidence type="ECO:0000256" key="3">
    <source>
        <dbReference type="ARBA" id="ARBA00016738"/>
    </source>
</evidence>
<evidence type="ECO:0000256" key="5">
    <source>
        <dbReference type="ARBA" id="ARBA00022553"/>
    </source>
</evidence>
<organism evidence="11 12">
    <name type="scientific">Corchorus olitorius</name>
    <dbReference type="NCBI Taxonomy" id="93759"/>
    <lineage>
        <taxon>Eukaryota</taxon>
        <taxon>Viridiplantae</taxon>
        <taxon>Streptophyta</taxon>
        <taxon>Embryophyta</taxon>
        <taxon>Tracheophyta</taxon>
        <taxon>Spermatophyta</taxon>
        <taxon>Magnoliopsida</taxon>
        <taxon>eudicotyledons</taxon>
        <taxon>Gunneridae</taxon>
        <taxon>Pentapetalae</taxon>
        <taxon>rosids</taxon>
        <taxon>malvids</taxon>
        <taxon>Malvales</taxon>
        <taxon>Malvaceae</taxon>
        <taxon>Grewioideae</taxon>
        <taxon>Apeibeae</taxon>
        <taxon>Corchorus</taxon>
    </lineage>
</organism>
<gene>
    <name evidence="11" type="ORF">COLO4_24407</name>
</gene>
<comment type="subcellular location">
    <subcellularLocation>
        <location evidence="1">Chromosome</location>
    </subcellularLocation>
    <subcellularLocation>
        <location evidence="2">Nucleus</location>
        <location evidence="2">Nucleolus</location>
    </subcellularLocation>
</comment>
<comment type="function">
    <text evidence="9">Required for proper chromosome segregation during mitosis and error-free mitotic progression.</text>
</comment>
<proteinExistence type="predicted"/>
<dbReference type="GO" id="GO:0005694">
    <property type="term" value="C:chromosome"/>
    <property type="evidence" value="ECO:0007669"/>
    <property type="project" value="UniProtKB-SubCell"/>
</dbReference>
<evidence type="ECO:0000256" key="9">
    <source>
        <dbReference type="ARBA" id="ARBA00093307"/>
    </source>
</evidence>
<name>A0A1R3IAE1_9ROSI</name>
<dbReference type="GO" id="GO:0005730">
    <property type="term" value="C:nucleolus"/>
    <property type="evidence" value="ECO:0007669"/>
    <property type="project" value="UniProtKB-SubCell"/>
</dbReference>
<dbReference type="PANTHER" id="PTHR13557">
    <property type="entry name" value="COILED-COIL DOMAIN-CONTAINING PROTEIN 86"/>
    <property type="match status" value="1"/>
</dbReference>
<evidence type="ECO:0000256" key="2">
    <source>
        <dbReference type="ARBA" id="ARBA00004604"/>
    </source>
</evidence>
<comment type="caution">
    <text evidence="11">The sequence shown here is derived from an EMBL/GenBank/DDBJ whole genome shotgun (WGS) entry which is preliminary data.</text>
</comment>
<accession>A0A1R3IAE1</accession>
<keyword evidence="4" id="KW-0158">Chromosome</keyword>
<sequence>MGFLGEFTAAATEVTGLGLTCSKLGRLVAGTSLSLVCNRDLLMIMVVVYAQQAEDAVHHPLASSEIRQNKIEKRKKREERDEKKKKENILRFVTMFLKITNPNSLKKIAKSKQEKFLFDAIKVSIDWVPSDKAMAALPGLLLDFINFGFSGDERSDGRSLLRRKG</sequence>
<keyword evidence="6" id="KW-0164">Citrullination</keyword>
<evidence type="ECO:0000256" key="10">
    <source>
        <dbReference type="SAM" id="Coils"/>
    </source>
</evidence>
<reference evidence="12" key="1">
    <citation type="submission" date="2013-09" db="EMBL/GenBank/DDBJ databases">
        <title>Corchorus olitorius genome sequencing.</title>
        <authorList>
            <person name="Alam M."/>
            <person name="Haque M.S."/>
            <person name="Islam M.S."/>
            <person name="Emdad E.M."/>
            <person name="Islam M.M."/>
            <person name="Ahmed B."/>
            <person name="Halim A."/>
            <person name="Hossen Q.M.M."/>
            <person name="Hossain M.Z."/>
            <person name="Ahmed R."/>
            <person name="Khan M.M."/>
            <person name="Islam R."/>
            <person name="Rashid M.M."/>
            <person name="Khan S.A."/>
            <person name="Rahman M.S."/>
            <person name="Alam M."/>
            <person name="Yahiya A.S."/>
            <person name="Khan M.S."/>
            <person name="Azam M.S."/>
            <person name="Haque T."/>
            <person name="Lashkar M.Z.H."/>
            <person name="Akhand A.I."/>
            <person name="Morshed G."/>
            <person name="Roy S."/>
            <person name="Uddin K.S."/>
            <person name="Rabeya T."/>
            <person name="Hossain A.S."/>
            <person name="Chowdhury A."/>
            <person name="Snigdha A.R."/>
            <person name="Mortoza M.S."/>
            <person name="Matin S.A."/>
            <person name="Hoque S.M.E."/>
            <person name="Islam M.K."/>
            <person name="Roy D.K."/>
            <person name="Haider R."/>
            <person name="Moosa M.M."/>
            <person name="Elias S.M."/>
            <person name="Hasan A.M."/>
            <person name="Jahan S."/>
            <person name="Shafiuddin M."/>
            <person name="Mahmood N."/>
            <person name="Shommy N.S."/>
        </authorList>
    </citation>
    <scope>NUCLEOTIDE SEQUENCE [LARGE SCALE GENOMIC DNA]</scope>
    <source>
        <strain evidence="12">cv. O-4</strain>
    </source>
</reference>
<protein>
    <recommendedName>
        <fullName evidence="3">Coiled-coil domain-containing protein 86</fullName>
    </recommendedName>
</protein>
<evidence type="ECO:0000256" key="6">
    <source>
        <dbReference type="ARBA" id="ARBA00022934"/>
    </source>
</evidence>
<dbReference type="PANTHER" id="PTHR13557:SF1">
    <property type="entry name" value="COILED-COIL DOMAIN-CONTAINING PROTEIN 86"/>
    <property type="match status" value="1"/>
</dbReference>
<evidence type="ECO:0000256" key="8">
    <source>
        <dbReference type="ARBA" id="ARBA00023242"/>
    </source>
</evidence>
<feature type="coiled-coil region" evidence="10">
    <location>
        <begin position="61"/>
        <end position="89"/>
    </location>
</feature>
<dbReference type="InterPro" id="IPR026570">
    <property type="entry name" value="CCDC86"/>
</dbReference>
<dbReference type="Proteomes" id="UP000187203">
    <property type="component" value="Unassembled WGS sequence"/>
</dbReference>
<evidence type="ECO:0000256" key="7">
    <source>
        <dbReference type="ARBA" id="ARBA00023054"/>
    </source>
</evidence>
<keyword evidence="5" id="KW-0597">Phosphoprotein</keyword>
<evidence type="ECO:0000256" key="1">
    <source>
        <dbReference type="ARBA" id="ARBA00004286"/>
    </source>
</evidence>
<evidence type="ECO:0000313" key="11">
    <source>
        <dbReference type="EMBL" id="OMO79530.1"/>
    </source>
</evidence>
<keyword evidence="7 10" id="KW-0175">Coiled coil</keyword>
<dbReference type="EMBL" id="AWUE01018532">
    <property type="protein sequence ID" value="OMO79530.1"/>
    <property type="molecule type" value="Genomic_DNA"/>
</dbReference>
<evidence type="ECO:0000313" key="12">
    <source>
        <dbReference type="Proteomes" id="UP000187203"/>
    </source>
</evidence>
<keyword evidence="8" id="KW-0539">Nucleus</keyword>
<dbReference type="AlphaFoldDB" id="A0A1R3IAE1"/>
<evidence type="ECO:0000256" key="4">
    <source>
        <dbReference type="ARBA" id="ARBA00022454"/>
    </source>
</evidence>
<keyword evidence="12" id="KW-1185">Reference proteome</keyword>